<evidence type="ECO:0000256" key="6">
    <source>
        <dbReference type="ARBA" id="ARBA00023136"/>
    </source>
</evidence>
<dbReference type="EMBL" id="JBHTCP010000049">
    <property type="protein sequence ID" value="MFC7373056.1"/>
    <property type="molecule type" value="Genomic_DNA"/>
</dbReference>
<evidence type="ECO:0000313" key="10">
    <source>
        <dbReference type="Proteomes" id="UP001596549"/>
    </source>
</evidence>
<evidence type="ECO:0000259" key="8">
    <source>
        <dbReference type="Pfam" id="PF02706"/>
    </source>
</evidence>
<keyword evidence="10" id="KW-1185">Reference proteome</keyword>
<dbReference type="RefSeq" id="WP_379750624.1">
    <property type="nucleotide sequence ID" value="NZ_JBHTCP010000049.1"/>
</dbReference>
<reference evidence="10" key="1">
    <citation type="journal article" date="2019" name="Int. J. Syst. Evol. Microbiol.">
        <title>The Global Catalogue of Microorganisms (GCM) 10K type strain sequencing project: providing services to taxonomists for standard genome sequencing and annotation.</title>
        <authorList>
            <consortium name="The Broad Institute Genomics Platform"/>
            <consortium name="The Broad Institute Genome Sequencing Center for Infectious Disease"/>
            <person name="Wu L."/>
            <person name="Ma J."/>
        </authorList>
    </citation>
    <scope>NUCLEOTIDE SEQUENCE [LARGE SCALE GENOMIC DNA]</scope>
    <source>
        <strain evidence="10">NBRC 106396</strain>
    </source>
</reference>
<comment type="subcellular location">
    <subcellularLocation>
        <location evidence="1">Cell membrane</location>
        <topology evidence="1">Multi-pass membrane protein</topology>
    </subcellularLocation>
</comment>
<dbReference type="PANTHER" id="PTHR32309">
    <property type="entry name" value="TYROSINE-PROTEIN KINASE"/>
    <property type="match status" value="1"/>
</dbReference>
<dbReference type="Pfam" id="PF02706">
    <property type="entry name" value="Wzz"/>
    <property type="match status" value="1"/>
</dbReference>
<feature type="transmembrane region" description="Helical" evidence="7">
    <location>
        <begin position="209"/>
        <end position="229"/>
    </location>
</feature>
<feature type="domain" description="Polysaccharide chain length determinant N-terminal" evidence="8">
    <location>
        <begin position="10"/>
        <end position="64"/>
    </location>
</feature>
<organism evidence="9 10">
    <name type="scientific">Fictibacillus iocasae</name>
    <dbReference type="NCBI Taxonomy" id="2715437"/>
    <lineage>
        <taxon>Bacteria</taxon>
        <taxon>Bacillati</taxon>
        <taxon>Bacillota</taxon>
        <taxon>Bacilli</taxon>
        <taxon>Bacillales</taxon>
        <taxon>Fictibacillaceae</taxon>
        <taxon>Fictibacillus</taxon>
    </lineage>
</organism>
<keyword evidence="6 7" id="KW-0472">Membrane</keyword>
<evidence type="ECO:0000256" key="3">
    <source>
        <dbReference type="ARBA" id="ARBA00022475"/>
    </source>
</evidence>
<evidence type="ECO:0000256" key="2">
    <source>
        <dbReference type="ARBA" id="ARBA00006683"/>
    </source>
</evidence>
<evidence type="ECO:0000256" key="5">
    <source>
        <dbReference type="ARBA" id="ARBA00022989"/>
    </source>
</evidence>
<proteinExistence type="inferred from homology"/>
<name>A0ABW2NRH3_9BACL</name>
<evidence type="ECO:0000313" key="9">
    <source>
        <dbReference type="EMBL" id="MFC7373056.1"/>
    </source>
</evidence>
<accession>A0ABW2NRH3</accession>
<comment type="similarity">
    <text evidence="2">Belongs to the CpsC/CapA family.</text>
</comment>
<feature type="transmembrane region" description="Helical" evidence="7">
    <location>
        <begin position="21"/>
        <end position="41"/>
    </location>
</feature>
<evidence type="ECO:0000256" key="1">
    <source>
        <dbReference type="ARBA" id="ARBA00004651"/>
    </source>
</evidence>
<protein>
    <submittedName>
        <fullName evidence="9">Wzz/FepE/Etk N-terminal domain-containing protein</fullName>
    </submittedName>
</protein>
<evidence type="ECO:0000256" key="4">
    <source>
        <dbReference type="ARBA" id="ARBA00022692"/>
    </source>
</evidence>
<dbReference type="InterPro" id="IPR050445">
    <property type="entry name" value="Bact_polysacc_biosynth/exp"/>
</dbReference>
<dbReference type="PANTHER" id="PTHR32309:SF13">
    <property type="entry name" value="FERRIC ENTEROBACTIN TRANSPORT PROTEIN FEPE"/>
    <property type="match status" value="1"/>
</dbReference>
<comment type="caution">
    <text evidence="9">The sequence shown here is derived from an EMBL/GenBank/DDBJ whole genome shotgun (WGS) entry which is preliminary data.</text>
</comment>
<gene>
    <name evidence="9" type="ORF">ACFQPF_15555</name>
</gene>
<dbReference type="InterPro" id="IPR003856">
    <property type="entry name" value="LPS_length_determ_N"/>
</dbReference>
<keyword evidence="5 7" id="KW-1133">Transmembrane helix</keyword>
<dbReference type="Proteomes" id="UP001596549">
    <property type="component" value="Unassembled WGS sequence"/>
</dbReference>
<keyword evidence="3" id="KW-1003">Cell membrane</keyword>
<sequence>MAHEEKRYVLYDYLRFFWNKKWVFLAVPLLTLGLAFLYSMLQPVSYQGRTIIFTGDFKGSETDPAVVKDMYKDEAKGLGYSVEVFERGQLVFTVTGSDKEKVQKVSEEISSKHFKLLQSEHGELIRITEEGKSAKEKHLESLDELMSAYESQMSKGTLSDEEQARMSELQLASTNIEEGIVNMEKDIALFEAPQKLDTAVEESSRNTKAYVALGLVAGIFLSLVLLVFWKYIDEARRYRQHD</sequence>
<keyword evidence="4 7" id="KW-0812">Transmembrane</keyword>
<evidence type="ECO:0000256" key="7">
    <source>
        <dbReference type="SAM" id="Phobius"/>
    </source>
</evidence>